<evidence type="ECO:0000256" key="2">
    <source>
        <dbReference type="ARBA" id="ARBA00022679"/>
    </source>
</evidence>
<feature type="domain" description="Carbohydrate kinase FGGY N-terminal" evidence="5">
    <location>
        <begin position="4"/>
        <end position="248"/>
    </location>
</feature>
<dbReference type="Gene3D" id="3.30.420.40">
    <property type="match status" value="2"/>
</dbReference>
<dbReference type="GO" id="GO:0016301">
    <property type="term" value="F:kinase activity"/>
    <property type="evidence" value="ECO:0007669"/>
    <property type="project" value="UniProtKB-KW"/>
</dbReference>
<dbReference type="GO" id="GO:0005975">
    <property type="term" value="P:carbohydrate metabolic process"/>
    <property type="evidence" value="ECO:0007669"/>
    <property type="project" value="InterPro"/>
</dbReference>
<accession>A0A1V9EEZ1</accession>
<dbReference type="SUPFAM" id="SSF53067">
    <property type="entry name" value="Actin-like ATPase domain"/>
    <property type="match status" value="2"/>
</dbReference>
<evidence type="ECO:0000259" key="6">
    <source>
        <dbReference type="Pfam" id="PF02782"/>
    </source>
</evidence>
<dbReference type="Proteomes" id="UP000192610">
    <property type="component" value="Unassembled WGS sequence"/>
</dbReference>
<comment type="caution">
    <text evidence="7">The sequence shown here is derived from an EMBL/GenBank/DDBJ whole genome shotgun (WGS) entry which is preliminary data.</text>
</comment>
<evidence type="ECO:0000256" key="1">
    <source>
        <dbReference type="ARBA" id="ARBA00009156"/>
    </source>
</evidence>
<feature type="domain" description="Carbohydrate kinase FGGY C-terminal" evidence="6">
    <location>
        <begin position="264"/>
        <end position="447"/>
    </location>
</feature>
<reference evidence="8" key="1">
    <citation type="submission" date="2016-04" db="EMBL/GenBank/DDBJ databases">
        <authorList>
            <person name="Chen L."/>
            <person name="Zhuang W."/>
            <person name="Wang G."/>
        </authorList>
    </citation>
    <scope>NUCLEOTIDE SEQUENCE [LARGE SCALE GENOMIC DNA]</scope>
    <source>
        <strain evidence="8">17621</strain>
    </source>
</reference>
<dbReference type="PIRSF" id="PIRSF000538">
    <property type="entry name" value="GlpK"/>
    <property type="match status" value="1"/>
</dbReference>
<dbReference type="CDD" id="cd07770">
    <property type="entry name" value="ASKHA_NBD_FGGY_GntK"/>
    <property type="match status" value="1"/>
</dbReference>
<dbReference type="STRING" id="354355.SAMN05660816_03756"/>
<dbReference type="EMBL" id="LVXG01000034">
    <property type="protein sequence ID" value="OQP44495.1"/>
    <property type="molecule type" value="Genomic_DNA"/>
</dbReference>
<dbReference type="Pfam" id="PF02782">
    <property type="entry name" value="FGGY_C"/>
    <property type="match status" value="1"/>
</dbReference>
<evidence type="ECO:0000256" key="3">
    <source>
        <dbReference type="ARBA" id="ARBA00022777"/>
    </source>
</evidence>
<evidence type="ECO:0000313" key="8">
    <source>
        <dbReference type="Proteomes" id="UP000192610"/>
    </source>
</evidence>
<organism evidence="7 8">
    <name type="scientific">Niastella yeongjuensis</name>
    <dbReference type="NCBI Taxonomy" id="354355"/>
    <lineage>
        <taxon>Bacteria</taxon>
        <taxon>Pseudomonadati</taxon>
        <taxon>Bacteroidota</taxon>
        <taxon>Chitinophagia</taxon>
        <taxon>Chitinophagales</taxon>
        <taxon>Chitinophagaceae</taxon>
        <taxon>Niastella</taxon>
    </lineage>
</organism>
<sequence>MKCIITIELGTNGVRVFAFNLSGRVIGSMKGYFPTFHTEPDHSEQDPEQIFITTLYVLKNLLNEYIPPKKYTVACICFSASMHSVLAVDKYGNPLGNAITWADNRAKKEAQELRCSPLGKSLYAATGTPIHPMSPLVKIAWMKNRDKDRFRLASKFLSIKSYIIHQLTGEYKMDYSIASATGLLNIHTVTWEADALQYAGITAARLPDVAPVFTSAGKLKKAYQQSLRLPPETKILLGSSDGCLATLGDGVKGIGKATITIEDSGAVRVMGPTVLKDEQMRFFNYLLTDDCYVSGGPTNNGGNIFEWFSRQFGEFTNPFDMENSLQQLIEEASKVPRGSDGLLFLPYLLGERAPIWNANARGMYFGLNIKHERKHFIRATIEGILYEIYSIGKTLGEQRNIKSLSVNGSFGTIPFCTQMIADMFNKPVRVRQQYHSVSFGAYLLSATEMGIYKSLDEAAQTVELPDVYKPNKQHHAVYADYFTIYEKLSVKLAEEFEAISSLQQKYVITEAPAKESKVRGNKKVKQEVKSKR</sequence>
<proteinExistence type="inferred from homology"/>
<keyword evidence="2 4" id="KW-0808">Transferase</keyword>
<comment type="similarity">
    <text evidence="1 4">Belongs to the FGGY kinase family.</text>
</comment>
<keyword evidence="8" id="KW-1185">Reference proteome</keyword>
<dbReference type="PROSITE" id="PS00445">
    <property type="entry name" value="FGGY_KINASES_2"/>
    <property type="match status" value="1"/>
</dbReference>
<dbReference type="PANTHER" id="PTHR43095:SF2">
    <property type="entry name" value="GLUCONOKINASE"/>
    <property type="match status" value="1"/>
</dbReference>
<protein>
    <submittedName>
        <fullName evidence="7">Gluconokinase</fullName>
    </submittedName>
</protein>
<dbReference type="Pfam" id="PF00370">
    <property type="entry name" value="FGGY_N"/>
    <property type="match status" value="1"/>
</dbReference>
<dbReference type="InterPro" id="IPR018484">
    <property type="entry name" value="FGGY_N"/>
</dbReference>
<dbReference type="GO" id="GO:0016773">
    <property type="term" value="F:phosphotransferase activity, alcohol group as acceptor"/>
    <property type="evidence" value="ECO:0007669"/>
    <property type="project" value="InterPro"/>
</dbReference>
<dbReference type="AlphaFoldDB" id="A0A1V9EEZ1"/>
<gene>
    <name evidence="7" type="ORF">A4H97_08955</name>
</gene>
<name>A0A1V9EEZ1_9BACT</name>
<dbReference type="InterPro" id="IPR050406">
    <property type="entry name" value="FGGY_Carb_Kinase"/>
</dbReference>
<dbReference type="InterPro" id="IPR000577">
    <property type="entry name" value="Carb_kinase_FGGY"/>
</dbReference>
<dbReference type="InterPro" id="IPR018485">
    <property type="entry name" value="FGGY_C"/>
</dbReference>
<dbReference type="RefSeq" id="WP_081202546.1">
    <property type="nucleotide sequence ID" value="NZ_FOCZ01000006.1"/>
</dbReference>
<dbReference type="PANTHER" id="PTHR43095">
    <property type="entry name" value="SUGAR KINASE"/>
    <property type="match status" value="1"/>
</dbReference>
<dbReference type="InterPro" id="IPR043129">
    <property type="entry name" value="ATPase_NBD"/>
</dbReference>
<keyword evidence="3 4" id="KW-0418">Kinase</keyword>
<dbReference type="InterPro" id="IPR018483">
    <property type="entry name" value="Carb_kinase_FGGY_CS"/>
</dbReference>
<evidence type="ECO:0000313" key="7">
    <source>
        <dbReference type="EMBL" id="OQP44495.1"/>
    </source>
</evidence>
<evidence type="ECO:0000256" key="4">
    <source>
        <dbReference type="RuleBase" id="RU003733"/>
    </source>
</evidence>
<evidence type="ECO:0000259" key="5">
    <source>
        <dbReference type="Pfam" id="PF00370"/>
    </source>
</evidence>